<dbReference type="PIRSF" id="PIRSF038895">
    <property type="entry name" value="FPGS"/>
    <property type="match status" value="1"/>
</dbReference>
<reference evidence="24" key="1">
    <citation type="submission" date="2014-02" db="EMBL/GenBank/DDBJ databases">
        <authorList>
            <person name="Genoscope - CEA"/>
        </authorList>
    </citation>
    <scope>NUCLEOTIDE SEQUENCE</scope>
    <source>
        <strain evidence="24">LS3</strain>
    </source>
</reference>
<feature type="binding site" evidence="23">
    <location>
        <position position="190"/>
    </location>
    <ligand>
        <name>Mg(2+)</name>
        <dbReference type="ChEBI" id="CHEBI:18420"/>
        <label>1</label>
    </ligand>
</feature>
<keyword evidence="10 21" id="KW-0436">Ligase</keyword>
<keyword evidence="13" id="KW-0999">Mitochondrion inner membrane</keyword>
<name>A0A060TAX6_BLAAD</name>
<comment type="similarity">
    <text evidence="5 21">Belongs to the folylpolyglutamate synthase family.</text>
</comment>
<evidence type="ECO:0000256" key="15">
    <source>
        <dbReference type="ARBA" id="ARBA00022842"/>
    </source>
</evidence>
<comment type="function">
    <text evidence="21">Catalyzes conversion of folates to polyglutamate derivatives allowing concentration of folate compounds in the cell and the intracellular retention of these cofactors, which are important substrates for most of the folate-dependent enzymes that are involved in one-carbon transfer reactions involved in purine, pyrimidine and amino acid synthesis.</text>
</comment>
<keyword evidence="17" id="KW-0472">Membrane</keyword>
<keyword evidence="16" id="KW-0496">Mitochondrion</keyword>
<keyword evidence="9 21" id="KW-0554">One-carbon metabolism</keyword>
<gene>
    <name evidence="24" type="ORF">GNLVRS02_ARAD1B04092g</name>
</gene>
<comment type="cofactor">
    <cofactor evidence="21">
        <name>a monovalent cation</name>
        <dbReference type="ChEBI" id="CHEBI:60242"/>
    </cofactor>
    <text evidence="21">A monovalent cation.</text>
</comment>
<dbReference type="GO" id="GO:0005524">
    <property type="term" value="F:ATP binding"/>
    <property type="evidence" value="ECO:0007669"/>
    <property type="project" value="UniProtKB-KW"/>
</dbReference>
<dbReference type="PANTHER" id="PTHR11136">
    <property type="entry name" value="FOLYLPOLYGLUTAMATE SYNTHASE-RELATED"/>
    <property type="match status" value="1"/>
</dbReference>
<evidence type="ECO:0000256" key="21">
    <source>
        <dbReference type="PIRNR" id="PIRNR038895"/>
    </source>
</evidence>
<dbReference type="GO" id="GO:0004326">
    <property type="term" value="F:tetrahydrofolylpolyglutamate synthase activity"/>
    <property type="evidence" value="ECO:0007669"/>
    <property type="project" value="UniProtKB-EC"/>
</dbReference>
<dbReference type="InterPro" id="IPR001645">
    <property type="entry name" value="Folylpolyglutamate_synth"/>
</dbReference>
<evidence type="ECO:0000256" key="12">
    <source>
        <dbReference type="ARBA" id="ARBA00022741"/>
    </source>
</evidence>
<comment type="pathway">
    <text evidence="4 21">Cofactor biosynthesis; tetrahydrofolylpolyglutamate biosynthesis.</text>
</comment>
<evidence type="ECO:0000256" key="22">
    <source>
        <dbReference type="PIRSR" id="PIRSR038895-1"/>
    </source>
</evidence>
<evidence type="ECO:0000256" key="23">
    <source>
        <dbReference type="PIRSR" id="PIRSR038895-2"/>
    </source>
</evidence>
<evidence type="ECO:0000256" key="10">
    <source>
        <dbReference type="ARBA" id="ARBA00022598"/>
    </source>
</evidence>
<organism evidence="24">
    <name type="scientific">Blastobotrys adeninivorans</name>
    <name type="common">Yeast</name>
    <name type="synonym">Arxula adeninivorans</name>
    <dbReference type="NCBI Taxonomy" id="409370"/>
    <lineage>
        <taxon>Eukaryota</taxon>
        <taxon>Fungi</taxon>
        <taxon>Dikarya</taxon>
        <taxon>Ascomycota</taxon>
        <taxon>Saccharomycotina</taxon>
        <taxon>Dipodascomycetes</taxon>
        <taxon>Dipodascales</taxon>
        <taxon>Trichomonascaceae</taxon>
        <taxon>Blastobotrys</taxon>
    </lineage>
</organism>
<dbReference type="PANTHER" id="PTHR11136:SF5">
    <property type="entry name" value="FOLYLPOLYGLUTAMATE SYNTHASE, MITOCHONDRIAL"/>
    <property type="match status" value="1"/>
</dbReference>
<sequence>MKSAGWQSIRRMSSTRRNFRDAIDALNSCQTNFATLEAMKKSGKTRDYASATGEMLEWTRRAGYPDPQVFDKLNIIHVTGTKGKGSTCAFVQSILSQYQGQGKPLGKIGLYTSPHLKTVRERIRINGEPIGEEKFQQYFFEVWDKLDETKSDVEKYPEMGPGGRPSYFRYLTILAFHVFMREQVDTAILEVGIGGEFDSTNIIVSPTATGVSTLGIDHVQVLGDTIDKIAWNKGGIYKPSALALTVPQPDLALSVLKDRAQERHTSLEVVDVYPEVQQTKLGLPAKFQETNASLAVRLCIEHLKKLGVDIDLTNGLPKEFIAGLEQASWPGRCQTIENGAVTWYLDGAHTNESLEEAAKWFKTVFNKDKTTVLLFNQQKRDASALVGTLYESLADSGIKFDHVVFSNNVTWKQGYNAELASMATSKEEVDNLVVQKALSEAWHNLDPNSQRHVYGSIQEAQEFIESIPGPVQVLVTGSLHLVGGLLAVMDGDTSV</sequence>
<keyword evidence="14 22" id="KW-0067">ATP-binding</keyword>
<evidence type="ECO:0000256" key="13">
    <source>
        <dbReference type="ARBA" id="ARBA00022792"/>
    </source>
</evidence>
<keyword evidence="8" id="KW-0963">Cytoplasm</keyword>
<dbReference type="NCBIfam" id="TIGR01499">
    <property type="entry name" value="folC"/>
    <property type="match status" value="1"/>
</dbReference>
<feature type="binding site" evidence="23">
    <location>
        <position position="218"/>
    </location>
    <ligand>
        <name>Mg(2+)</name>
        <dbReference type="ChEBI" id="CHEBI:18420"/>
        <label>1</label>
    </ligand>
</feature>
<evidence type="ECO:0000256" key="8">
    <source>
        <dbReference type="ARBA" id="ARBA00022490"/>
    </source>
</evidence>
<dbReference type="AlphaFoldDB" id="A0A060TAX6"/>
<evidence type="ECO:0000256" key="2">
    <source>
        <dbReference type="ARBA" id="ARBA00004305"/>
    </source>
</evidence>
<evidence type="ECO:0000256" key="1">
    <source>
        <dbReference type="ARBA" id="ARBA00004273"/>
    </source>
</evidence>
<evidence type="ECO:0000256" key="9">
    <source>
        <dbReference type="ARBA" id="ARBA00022563"/>
    </source>
</evidence>
<evidence type="ECO:0000256" key="7">
    <source>
        <dbReference type="ARBA" id="ARBA00018660"/>
    </source>
</evidence>
<proteinExistence type="inferred from homology"/>
<evidence type="ECO:0000256" key="19">
    <source>
        <dbReference type="ARBA" id="ARBA00030876"/>
    </source>
</evidence>
<evidence type="ECO:0000313" key="24">
    <source>
        <dbReference type="EMBL" id="CDP36047.1"/>
    </source>
</evidence>
<dbReference type="GO" id="GO:0046872">
    <property type="term" value="F:metal ion binding"/>
    <property type="evidence" value="ECO:0007669"/>
    <property type="project" value="UniProtKB-KW"/>
</dbReference>
<evidence type="ECO:0000256" key="6">
    <source>
        <dbReference type="ARBA" id="ARBA00013025"/>
    </source>
</evidence>
<evidence type="ECO:0000256" key="17">
    <source>
        <dbReference type="ARBA" id="ARBA00023136"/>
    </source>
</evidence>
<dbReference type="Gene3D" id="3.90.190.20">
    <property type="entry name" value="Mur ligase, C-terminal domain"/>
    <property type="match status" value="1"/>
</dbReference>
<dbReference type="GO" id="GO:0005743">
    <property type="term" value="C:mitochondrial inner membrane"/>
    <property type="evidence" value="ECO:0007669"/>
    <property type="project" value="UniProtKB-SubCell"/>
</dbReference>
<dbReference type="SUPFAM" id="SSF53623">
    <property type="entry name" value="MurD-like peptide ligases, catalytic domain"/>
    <property type="match status" value="1"/>
</dbReference>
<evidence type="ECO:0000256" key="3">
    <source>
        <dbReference type="ARBA" id="ARBA00004496"/>
    </source>
</evidence>
<dbReference type="EC" id="6.3.2.17" evidence="6 21"/>
<protein>
    <recommendedName>
        <fullName evidence="7 21">Folylpolyglutamate synthase</fullName>
        <ecNumber evidence="6 21">6.3.2.17</ecNumber>
    </recommendedName>
    <alternativeName>
        <fullName evidence="19 21">Folylpoly-gamma-glutamate synthetase</fullName>
    </alternativeName>
    <alternativeName>
        <fullName evidence="18 21">Tetrahydrofolylpolyglutamate synthase</fullName>
    </alternativeName>
</protein>
<keyword evidence="12 22" id="KW-0547">Nucleotide-binding</keyword>
<evidence type="ECO:0000256" key="11">
    <source>
        <dbReference type="ARBA" id="ARBA00022723"/>
    </source>
</evidence>
<dbReference type="EMBL" id="HG937692">
    <property type="protein sequence ID" value="CDP36047.1"/>
    <property type="molecule type" value="Genomic_DNA"/>
</dbReference>
<feature type="binding site" evidence="22">
    <location>
        <position position="332"/>
    </location>
    <ligand>
        <name>ATP</name>
        <dbReference type="ChEBI" id="CHEBI:30616"/>
    </ligand>
</feature>
<accession>A0A060TAX6</accession>
<dbReference type="FunFam" id="3.40.1190.10:FF:000009">
    <property type="entry name" value="Folylpolyglutamate synthase"/>
    <property type="match status" value="1"/>
</dbReference>
<keyword evidence="15 23" id="KW-0460">Magnesium</keyword>
<reference evidence="24" key="2">
    <citation type="submission" date="2014-06" db="EMBL/GenBank/DDBJ databases">
        <title>The complete genome of Blastobotrys (Arxula) adeninivorans LS3 - a yeast of biotechnological interest.</title>
        <authorList>
            <person name="Kunze G."/>
            <person name="Gaillardin C."/>
            <person name="Czernicka M."/>
            <person name="Durrens P."/>
            <person name="Martin T."/>
            <person name="Boer E."/>
            <person name="Gabaldon T."/>
            <person name="Cruz J."/>
            <person name="Talla E."/>
            <person name="Marck C."/>
            <person name="Goffeau A."/>
            <person name="Barbe V."/>
            <person name="Baret P."/>
            <person name="Baronian K."/>
            <person name="Beier S."/>
            <person name="Bleykasten C."/>
            <person name="Bode R."/>
            <person name="Casaregola S."/>
            <person name="Despons L."/>
            <person name="Fairhead C."/>
            <person name="Giersberg M."/>
            <person name="Gierski P."/>
            <person name="Hahnel U."/>
            <person name="Hartmann A."/>
            <person name="Jankowska D."/>
            <person name="Jubin C."/>
            <person name="Jung P."/>
            <person name="Lafontaine I."/>
            <person name="Leh-Louis V."/>
            <person name="Lemaire M."/>
            <person name="Marcet-Houben M."/>
            <person name="Mascher M."/>
            <person name="Morel G."/>
            <person name="Richard G.-F."/>
            <person name="Riechen J."/>
            <person name="Sacerdot C."/>
            <person name="Sarkar A."/>
            <person name="Savel G."/>
            <person name="Schacherer J."/>
            <person name="Sherman D."/>
            <person name="Straub M.-L."/>
            <person name="Stein N."/>
            <person name="Thierry A."/>
            <person name="Trautwein-Schult A."/>
            <person name="Westhof E."/>
            <person name="Worch S."/>
            <person name="Dujon B."/>
            <person name="Souciet J.-L."/>
            <person name="Wincker P."/>
            <person name="Scholz U."/>
            <person name="Neuveglise N."/>
        </authorList>
    </citation>
    <scope>NUCLEOTIDE SEQUENCE</scope>
    <source>
        <strain evidence="24">LS3</strain>
    </source>
</reference>
<evidence type="ECO:0000256" key="5">
    <source>
        <dbReference type="ARBA" id="ARBA00008276"/>
    </source>
</evidence>
<evidence type="ECO:0000256" key="20">
    <source>
        <dbReference type="ARBA" id="ARBA00047493"/>
    </source>
</evidence>
<dbReference type="SUPFAM" id="SSF53244">
    <property type="entry name" value="MurD-like peptide ligases, peptide-binding domain"/>
    <property type="match status" value="1"/>
</dbReference>
<feature type="binding site" evidence="22">
    <location>
        <position position="346"/>
    </location>
    <ligand>
        <name>ATP</name>
        <dbReference type="ChEBI" id="CHEBI:30616"/>
    </ligand>
</feature>
<dbReference type="UniPathway" id="UPA00850"/>
<dbReference type="GO" id="GO:0005759">
    <property type="term" value="C:mitochondrial matrix"/>
    <property type="evidence" value="ECO:0007669"/>
    <property type="project" value="UniProtKB-SubCell"/>
</dbReference>
<evidence type="ECO:0000256" key="18">
    <source>
        <dbReference type="ARBA" id="ARBA00030592"/>
    </source>
</evidence>
<dbReference type="InterPro" id="IPR036615">
    <property type="entry name" value="Mur_ligase_C_dom_sf"/>
</dbReference>
<dbReference type="PROSITE" id="PS01012">
    <property type="entry name" value="FOLYLPOLYGLU_SYNT_2"/>
    <property type="match status" value="1"/>
</dbReference>
<dbReference type="GO" id="GO:0005829">
    <property type="term" value="C:cytosol"/>
    <property type="evidence" value="ECO:0007669"/>
    <property type="project" value="TreeGrafter"/>
</dbReference>
<dbReference type="PhylomeDB" id="A0A060TAX6"/>
<comment type="catalytic activity">
    <reaction evidence="20 21">
        <text>(6S)-5,6,7,8-tetrahydrofolyl-(gamma-L-Glu)(n) + L-glutamate + ATP = (6S)-5,6,7,8-tetrahydrofolyl-(gamma-L-Glu)(n+1) + ADP + phosphate + H(+)</text>
        <dbReference type="Rhea" id="RHEA:10580"/>
        <dbReference type="Rhea" id="RHEA-COMP:14738"/>
        <dbReference type="Rhea" id="RHEA-COMP:14740"/>
        <dbReference type="ChEBI" id="CHEBI:15378"/>
        <dbReference type="ChEBI" id="CHEBI:29985"/>
        <dbReference type="ChEBI" id="CHEBI:30616"/>
        <dbReference type="ChEBI" id="CHEBI:43474"/>
        <dbReference type="ChEBI" id="CHEBI:141005"/>
        <dbReference type="ChEBI" id="CHEBI:456216"/>
        <dbReference type="EC" id="6.3.2.17"/>
    </reaction>
</comment>
<dbReference type="InterPro" id="IPR036565">
    <property type="entry name" value="Mur-like_cat_sf"/>
</dbReference>
<keyword evidence="11 23" id="KW-0479">Metal-binding</keyword>
<dbReference type="Gene3D" id="3.40.1190.10">
    <property type="entry name" value="Mur-like, catalytic domain"/>
    <property type="match status" value="1"/>
</dbReference>
<dbReference type="InterPro" id="IPR023600">
    <property type="entry name" value="Folylpolyglutamate_synth_euk"/>
</dbReference>
<dbReference type="GO" id="GO:0006730">
    <property type="term" value="P:one-carbon metabolic process"/>
    <property type="evidence" value="ECO:0007669"/>
    <property type="project" value="UniProtKB-KW"/>
</dbReference>
<dbReference type="PROSITE" id="PS01011">
    <property type="entry name" value="FOLYLPOLYGLU_SYNT_1"/>
    <property type="match status" value="1"/>
</dbReference>
<evidence type="ECO:0000256" key="16">
    <source>
        <dbReference type="ARBA" id="ARBA00023128"/>
    </source>
</evidence>
<evidence type="ECO:0000256" key="4">
    <source>
        <dbReference type="ARBA" id="ARBA00005150"/>
    </source>
</evidence>
<feature type="binding site" evidence="23">
    <location>
        <position position="113"/>
    </location>
    <ligand>
        <name>Mg(2+)</name>
        <dbReference type="ChEBI" id="CHEBI:18420"/>
        <label>1</label>
    </ligand>
</feature>
<dbReference type="InterPro" id="IPR018109">
    <property type="entry name" value="Folylpolyglutamate_synth_CS"/>
</dbReference>
<evidence type="ECO:0000256" key="14">
    <source>
        <dbReference type="ARBA" id="ARBA00022840"/>
    </source>
</evidence>
<comment type="subcellular location">
    <subcellularLocation>
        <location evidence="3">Cytoplasm</location>
    </subcellularLocation>
    <subcellularLocation>
        <location evidence="1">Mitochondrion inner membrane</location>
    </subcellularLocation>
    <subcellularLocation>
        <location evidence="2">Mitochondrion matrix</location>
    </subcellularLocation>
</comment>